<proteinExistence type="predicted"/>
<evidence type="ECO:0000313" key="9">
    <source>
        <dbReference type="EMBL" id="MFC4495999.1"/>
    </source>
</evidence>
<protein>
    <submittedName>
        <fullName evidence="9">LAETG motif-containing sortase-dependent surface protein</fullName>
    </submittedName>
</protein>
<feature type="chain" id="PRO_5046989126" evidence="7">
    <location>
        <begin position="36"/>
        <end position="201"/>
    </location>
</feature>
<gene>
    <name evidence="9" type="ORF">ACFPA8_17900</name>
</gene>
<feature type="region of interest" description="Disordered" evidence="5">
    <location>
        <begin position="101"/>
        <end position="171"/>
    </location>
</feature>
<feature type="domain" description="Gram-positive cocci surface proteins LPxTG" evidence="8">
    <location>
        <begin position="163"/>
        <end position="201"/>
    </location>
</feature>
<keyword evidence="4" id="KW-0572">Peptidoglycan-anchor</keyword>
<dbReference type="EMBL" id="JBHSFH010000010">
    <property type="protein sequence ID" value="MFC4495999.1"/>
    <property type="molecule type" value="Genomic_DNA"/>
</dbReference>
<keyword evidence="6" id="KW-0812">Transmembrane</keyword>
<accession>A0ABV9AAF2</accession>
<evidence type="ECO:0000256" key="4">
    <source>
        <dbReference type="ARBA" id="ARBA00023088"/>
    </source>
</evidence>
<evidence type="ECO:0000313" key="10">
    <source>
        <dbReference type="Proteomes" id="UP001595997"/>
    </source>
</evidence>
<evidence type="ECO:0000256" key="3">
    <source>
        <dbReference type="ARBA" id="ARBA00022729"/>
    </source>
</evidence>
<dbReference type="NCBIfam" id="TIGR01167">
    <property type="entry name" value="LPXTG_anchor"/>
    <property type="match status" value="1"/>
</dbReference>
<evidence type="ECO:0000256" key="1">
    <source>
        <dbReference type="ARBA" id="ARBA00022512"/>
    </source>
</evidence>
<dbReference type="RefSeq" id="WP_386449649.1">
    <property type="nucleotide sequence ID" value="NZ_JBHSFH010000010.1"/>
</dbReference>
<keyword evidence="6" id="KW-0472">Membrane</keyword>
<keyword evidence="10" id="KW-1185">Reference proteome</keyword>
<feature type="compositionally biased region" description="Basic and acidic residues" evidence="5">
    <location>
        <begin position="103"/>
        <end position="115"/>
    </location>
</feature>
<evidence type="ECO:0000256" key="5">
    <source>
        <dbReference type="SAM" id="MobiDB-lite"/>
    </source>
</evidence>
<feature type="compositionally biased region" description="Low complexity" evidence="5">
    <location>
        <begin position="120"/>
        <end position="156"/>
    </location>
</feature>
<comment type="caution">
    <text evidence="9">The sequence shown here is derived from an EMBL/GenBank/DDBJ whole genome shotgun (WGS) entry which is preliminary data.</text>
</comment>
<keyword evidence="6" id="KW-1133">Transmembrane helix</keyword>
<keyword evidence="3 7" id="KW-0732">Signal</keyword>
<evidence type="ECO:0000256" key="2">
    <source>
        <dbReference type="ARBA" id="ARBA00022525"/>
    </source>
</evidence>
<evidence type="ECO:0000256" key="7">
    <source>
        <dbReference type="SAM" id="SignalP"/>
    </source>
</evidence>
<keyword evidence="2" id="KW-0964">Secreted</keyword>
<dbReference type="PROSITE" id="PS50847">
    <property type="entry name" value="GRAM_POS_ANCHORING"/>
    <property type="match status" value="1"/>
</dbReference>
<dbReference type="NCBIfam" id="NF041528">
    <property type="entry name" value="strep_LAETG"/>
    <property type="match status" value="1"/>
</dbReference>
<reference evidence="10" key="1">
    <citation type="journal article" date="2019" name="Int. J. Syst. Evol. Microbiol.">
        <title>The Global Catalogue of Microorganisms (GCM) 10K type strain sequencing project: providing services to taxonomists for standard genome sequencing and annotation.</title>
        <authorList>
            <consortium name="The Broad Institute Genomics Platform"/>
            <consortium name="The Broad Institute Genome Sequencing Center for Infectious Disease"/>
            <person name="Wu L."/>
            <person name="Ma J."/>
        </authorList>
    </citation>
    <scope>NUCLEOTIDE SEQUENCE [LARGE SCALE GENOMIC DNA]</scope>
    <source>
        <strain evidence="10">CGMCC 4.7357</strain>
    </source>
</reference>
<feature type="transmembrane region" description="Helical" evidence="6">
    <location>
        <begin position="174"/>
        <end position="192"/>
    </location>
</feature>
<dbReference type="Proteomes" id="UP001595997">
    <property type="component" value="Unassembled WGS sequence"/>
</dbReference>
<keyword evidence="1" id="KW-0134">Cell wall</keyword>
<evidence type="ECO:0000256" key="6">
    <source>
        <dbReference type="SAM" id="Phobius"/>
    </source>
</evidence>
<dbReference type="InterPro" id="IPR019931">
    <property type="entry name" value="LPXTG_anchor"/>
</dbReference>
<evidence type="ECO:0000259" key="8">
    <source>
        <dbReference type="PROSITE" id="PS50847"/>
    </source>
</evidence>
<organism evidence="9 10">
    <name type="scientific">Streptomyces ovatisporus</name>
    <dbReference type="NCBI Taxonomy" id="1128682"/>
    <lineage>
        <taxon>Bacteria</taxon>
        <taxon>Bacillati</taxon>
        <taxon>Actinomycetota</taxon>
        <taxon>Actinomycetes</taxon>
        <taxon>Kitasatosporales</taxon>
        <taxon>Streptomycetaceae</taxon>
        <taxon>Streptomyces</taxon>
    </lineage>
</organism>
<name>A0ABV9AAF2_9ACTN</name>
<sequence>MTAIRQRWHRSAAVVATGVAALVGTGILAASPAQAHKPGWEVDCYSVSVNLTNYDPRVENTIKIEAGGKELLKQQKFGAEFNKKLDLPKHSKPLEVHLVVKAGDGDQHSRDERKMSPVCEETPSPTPTESSPAPSPSESSSEAPAPSEEPSSAPKPEGGGDDLAETGASSATPMIAGAAGVVLVAGAGLVMVSRKRRSAQN</sequence>
<feature type="signal peptide" evidence="7">
    <location>
        <begin position="1"/>
        <end position="35"/>
    </location>
</feature>